<dbReference type="RefSeq" id="WP_113852587.1">
    <property type="nucleotide sequence ID" value="NZ_PDCH01000001.1"/>
</dbReference>
<comment type="caution">
    <text evidence="2">The sequence shown here is derived from an EMBL/GenBank/DDBJ whole genome shotgun (WGS) entry which is preliminary data.</text>
</comment>
<dbReference type="Pfam" id="PF07901">
    <property type="entry name" value="DUF1672"/>
    <property type="match status" value="1"/>
</dbReference>
<feature type="region of interest" description="Disordered" evidence="1">
    <location>
        <begin position="313"/>
        <end position="341"/>
    </location>
</feature>
<evidence type="ECO:0000313" key="2">
    <source>
        <dbReference type="EMBL" id="RBP99923.1"/>
    </source>
</evidence>
<reference evidence="2 3" key="1">
    <citation type="submission" date="2017-10" db="EMBL/GenBank/DDBJ databases">
        <title>Bifidobacterium xylocopum sp. nov. and Bifidobacterium aemilianum sp. nov., from the carpenter bee (Xylocopa violacea) digestive tract.</title>
        <authorList>
            <person name="Alberoni D."/>
            <person name="Baffoni L."/>
            <person name="Di Gioia D."/>
            <person name="Gaggia F."/>
            <person name="Biavati B."/>
        </authorList>
    </citation>
    <scope>NUCLEOTIDE SEQUENCE [LARGE SCALE GENOMIC DNA]</scope>
    <source>
        <strain evidence="2 3">XV2</strain>
    </source>
</reference>
<evidence type="ECO:0000313" key="3">
    <source>
        <dbReference type="Proteomes" id="UP000252345"/>
    </source>
</evidence>
<feature type="compositionally biased region" description="Basic and acidic residues" evidence="1">
    <location>
        <begin position="321"/>
        <end position="330"/>
    </location>
</feature>
<dbReference type="EMBL" id="PDCH01000001">
    <property type="protein sequence ID" value="RBP99923.1"/>
    <property type="molecule type" value="Genomic_DNA"/>
</dbReference>
<dbReference type="AlphaFoldDB" id="A0A366KFQ3"/>
<dbReference type="Proteomes" id="UP000252345">
    <property type="component" value="Unassembled WGS sequence"/>
</dbReference>
<dbReference type="InterPro" id="IPR012873">
    <property type="entry name" value="DUF1672"/>
</dbReference>
<gene>
    <name evidence="2" type="ORF">CRD59_00155</name>
</gene>
<sequence>MSSSLSGPKALRRRAVAVVACLLTVGLLGGCSVGGVDIHLGRKASDGPTLRRPAKVATTPVQEYTGQGFAPEDSQDMRQPVQEHEAEIKRMVVSYMKNRWHSDVTVNAVWPAINGAHVNVSCADPQFTVSVQVDMDEQGHIKGDPNDLWENVKTAIVTGLYHRAWQQECDQLNAFLAEEARSMNFYGLRQEAIAKTRSVGYESPWFYFKLEGGDFEDIVDAYVEGSDLNARTLRPMFERDISKAMQEGKLGERGKVIETAIQMYGPSNKLPPQSSVDRVEKDLTRWAQSHTLPPIGYTISLFSNAITDSSGMADGDTVNTGEEKKSDGTVDTRYLYPGGRG</sequence>
<name>A0A366KFQ3_9BIFI</name>
<protein>
    <submittedName>
        <fullName evidence="2">Uncharacterized protein</fullName>
    </submittedName>
</protein>
<accession>A0A366KFQ3</accession>
<proteinExistence type="predicted"/>
<keyword evidence="3" id="KW-1185">Reference proteome</keyword>
<dbReference type="OrthoDB" id="2360336at2"/>
<evidence type="ECO:0000256" key="1">
    <source>
        <dbReference type="SAM" id="MobiDB-lite"/>
    </source>
</evidence>
<organism evidence="2 3">
    <name type="scientific">Bifidobacterium xylocopae</name>
    <dbReference type="NCBI Taxonomy" id="2493119"/>
    <lineage>
        <taxon>Bacteria</taxon>
        <taxon>Bacillati</taxon>
        <taxon>Actinomycetota</taxon>
        <taxon>Actinomycetes</taxon>
        <taxon>Bifidobacteriales</taxon>
        <taxon>Bifidobacteriaceae</taxon>
        <taxon>Bifidobacterium</taxon>
    </lineage>
</organism>